<evidence type="ECO:0008006" key="3">
    <source>
        <dbReference type="Google" id="ProtNLM"/>
    </source>
</evidence>
<dbReference type="RefSeq" id="WP_207703176.1">
    <property type="nucleotide sequence ID" value="NZ_JAFREL020000008.1"/>
</dbReference>
<evidence type="ECO:0000313" key="2">
    <source>
        <dbReference type="Proteomes" id="UP000664357"/>
    </source>
</evidence>
<keyword evidence="2" id="KW-1185">Reference proteome</keyword>
<dbReference type="Gene3D" id="2.160.20.80">
    <property type="entry name" value="E3 ubiquitin-protein ligase SopA"/>
    <property type="match status" value="1"/>
</dbReference>
<dbReference type="Pfam" id="PF13599">
    <property type="entry name" value="Pentapeptide_4"/>
    <property type="match status" value="1"/>
</dbReference>
<dbReference type="SUPFAM" id="SSF141571">
    <property type="entry name" value="Pentapeptide repeat-like"/>
    <property type="match status" value="1"/>
</dbReference>
<sequence length="210" mass="23969">MAAILKDHDYSFRQLAGAPFHDIQFERVDFSNANLERADFANCLFIDCDFSYALLKNASFESADLRGCNLEGADISGANMYFSMLEGANLKNVIYDEQTQYFKMYCAEDGPIIGYKKCFDYRIVQLLIPADARRTSATNNTCRCDKAKVLSIKDMYTNKDYDEAIAYADGNFVYRTGEWVEAKNFNPDRWVDSTGGINFFLTREEAEGYL</sequence>
<dbReference type="InterPro" id="IPR001646">
    <property type="entry name" value="5peptide_repeat"/>
</dbReference>
<dbReference type="Proteomes" id="UP000664357">
    <property type="component" value="Unassembled WGS sequence"/>
</dbReference>
<protein>
    <recommendedName>
        <fullName evidence="3">Pentapeptide repeat-containing protein</fullName>
    </recommendedName>
</protein>
<dbReference type="PANTHER" id="PTHR14136">
    <property type="entry name" value="BTB_POZ DOMAIN-CONTAINING PROTEIN KCTD9"/>
    <property type="match status" value="1"/>
</dbReference>
<comment type="caution">
    <text evidence="1">The sequence shown here is derived from an EMBL/GenBank/DDBJ whole genome shotgun (WGS) entry which is preliminary data.</text>
</comment>
<name>A0ABV0EZE1_9ENTE</name>
<dbReference type="EMBL" id="JAFREL020000008">
    <property type="protein sequence ID" value="MEO1773240.1"/>
    <property type="molecule type" value="Genomic_DNA"/>
</dbReference>
<reference evidence="1 2" key="1">
    <citation type="submission" date="2024-02" db="EMBL/GenBank/DDBJ databases">
        <title>The Genome Sequence of Enterococcus sp. DIV0159.</title>
        <authorList>
            <person name="Earl A."/>
            <person name="Manson A."/>
            <person name="Gilmore M."/>
            <person name="Sanders J."/>
            <person name="Shea T."/>
            <person name="Howe W."/>
            <person name="Livny J."/>
            <person name="Cuomo C."/>
            <person name="Neafsey D."/>
            <person name="Birren B."/>
        </authorList>
    </citation>
    <scope>NUCLEOTIDE SEQUENCE [LARGE SCALE GENOMIC DNA]</scope>
    <source>
        <strain evidence="1 2">665A</strain>
    </source>
</reference>
<dbReference type="InterPro" id="IPR051082">
    <property type="entry name" value="Pentapeptide-BTB/POZ_domain"/>
</dbReference>
<dbReference type="InterPro" id="IPR043919">
    <property type="entry name" value="DUF5758"/>
</dbReference>
<evidence type="ECO:0000313" key="1">
    <source>
        <dbReference type="EMBL" id="MEO1773240.1"/>
    </source>
</evidence>
<proteinExistence type="predicted"/>
<gene>
    <name evidence="1" type="ORF">JZO67_005224</name>
</gene>
<dbReference type="Pfam" id="PF19062">
    <property type="entry name" value="DUF5758"/>
    <property type="match status" value="1"/>
</dbReference>
<accession>A0ABV0EZE1</accession>
<organism evidence="1 2">
    <name type="scientific">Candidatus Enterococcus ferrettii</name>
    <dbReference type="NCBI Taxonomy" id="2815324"/>
    <lineage>
        <taxon>Bacteria</taxon>
        <taxon>Bacillati</taxon>
        <taxon>Bacillota</taxon>
        <taxon>Bacilli</taxon>
        <taxon>Lactobacillales</taxon>
        <taxon>Enterococcaceae</taxon>
        <taxon>Enterococcus</taxon>
    </lineage>
</organism>
<dbReference type="PANTHER" id="PTHR14136:SF17">
    <property type="entry name" value="BTB_POZ DOMAIN-CONTAINING PROTEIN KCTD9"/>
    <property type="match status" value="1"/>
</dbReference>